<dbReference type="RefSeq" id="WP_307040885.1">
    <property type="nucleotide sequence ID" value="NZ_JAUSYY010000001.1"/>
</dbReference>
<dbReference type="Gene3D" id="2.70.98.10">
    <property type="match status" value="1"/>
</dbReference>
<protein>
    <recommendedName>
        <fullName evidence="3">Galactose mutarotase-like enzyme</fullName>
    </recommendedName>
</protein>
<dbReference type="InterPro" id="IPR014718">
    <property type="entry name" value="GH-type_carb-bd"/>
</dbReference>
<evidence type="ECO:0000313" key="1">
    <source>
        <dbReference type="EMBL" id="MDQ0893992.1"/>
    </source>
</evidence>
<name>A0ABU0R8B9_9MICO</name>
<keyword evidence="2" id="KW-1185">Reference proteome</keyword>
<dbReference type="Proteomes" id="UP001239083">
    <property type="component" value="Unassembled WGS sequence"/>
</dbReference>
<dbReference type="EMBL" id="JAUSYY010000001">
    <property type="protein sequence ID" value="MDQ0893992.1"/>
    <property type="molecule type" value="Genomic_DNA"/>
</dbReference>
<evidence type="ECO:0000313" key="2">
    <source>
        <dbReference type="Proteomes" id="UP001239083"/>
    </source>
</evidence>
<reference evidence="1 2" key="1">
    <citation type="submission" date="2023-07" db="EMBL/GenBank/DDBJ databases">
        <title>Comparative genomics of wheat-associated soil bacteria to identify genetic determinants of phenazine resistance.</title>
        <authorList>
            <person name="Mouncey N."/>
        </authorList>
    </citation>
    <scope>NUCLEOTIDE SEQUENCE [LARGE SCALE GENOMIC DNA]</scope>
    <source>
        <strain evidence="1 2">V3I3</strain>
    </source>
</reference>
<comment type="caution">
    <text evidence="1">The sequence shown here is derived from an EMBL/GenBank/DDBJ whole genome shotgun (WGS) entry which is preliminary data.</text>
</comment>
<accession>A0ABU0R8B9</accession>
<gene>
    <name evidence="1" type="ORF">QFZ26_001547</name>
</gene>
<sequence>MIELRNEAIVAVVNPHQGVIAHIGRHDGANVLGRRTWPVQGSTPTDVDATDDRITLLRDYPGGWHVLFPNVGRASRVHDTRLPFHGDLMRSEWEITRQGDDEVTMSCTSVIGVRMTRSARLDGNTVLVTSTIENLEARETPVCWGEHLILDAVPGAVIQLPRGRSFRTAVDFDPELGDLAPGSVGTWPTVTGAGDVDLETIPQESRERFMTVHTGTESWAGLTENEPGFSVGVSWNGAVHPFAWLWMEIGGAEFPWFGASRLLGIEPCSSSVDDGVVGAEQRNEEILLGAQERRTSWVRLAIVPTVPDQQIVGVDAEGAVTWSG</sequence>
<proteinExistence type="predicted"/>
<dbReference type="SUPFAM" id="SSF74650">
    <property type="entry name" value="Galactose mutarotase-like"/>
    <property type="match status" value="1"/>
</dbReference>
<evidence type="ECO:0008006" key="3">
    <source>
        <dbReference type="Google" id="ProtNLM"/>
    </source>
</evidence>
<dbReference type="InterPro" id="IPR011013">
    <property type="entry name" value="Gal_mutarotase_sf_dom"/>
</dbReference>
<organism evidence="1 2">
    <name type="scientific">Agromyces ramosus</name>
    <dbReference type="NCBI Taxonomy" id="33879"/>
    <lineage>
        <taxon>Bacteria</taxon>
        <taxon>Bacillati</taxon>
        <taxon>Actinomycetota</taxon>
        <taxon>Actinomycetes</taxon>
        <taxon>Micrococcales</taxon>
        <taxon>Microbacteriaceae</taxon>
        <taxon>Agromyces</taxon>
    </lineage>
</organism>